<protein>
    <recommendedName>
        <fullName evidence="3">TLDc domain-containing protein</fullName>
    </recommendedName>
</protein>
<dbReference type="Proteomes" id="UP000014680">
    <property type="component" value="Unassembled WGS sequence"/>
</dbReference>
<organism evidence="1 2">
    <name type="scientific">Entamoeba invadens IP1</name>
    <dbReference type="NCBI Taxonomy" id="370355"/>
    <lineage>
        <taxon>Eukaryota</taxon>
        <taxon>Amoebozoa</taxon>
        <taxon>Evosea</taxon>
        <taxon>Archamoebae</taxon>
        <taxon>Mastigamoebida</taxon>
        <taxon>Entamoebidae</taxon>
        <taxon>Entamoeba</taxon>
    </lineage>
</organism>
<evidence type="ECO:0000313" key="2">
    <source>
        <dbReference type="Proteomes" id="UP000014680"/>
    </source>
</evidence>
<dbReference type="RefSeq" id="XP_004184122.1">
    <property type="nucleotide sequence ID" value="XM_004184074.1"/>
</dbReference>
<dbReference type="KEGG" id="eiv:EIN_075250"/>
<dbReference type="AlphaFoldDB" id="A0A0A1TYW5"/>
<sequence>MNFEKELNNFSSSNNNEIIFDSDYQPTTRNYFNMCVLGRQNIGIIIITETGYSFGAYFSEIIDNPANNNNNVFNDKDKIFIFTLNSPTKPLRKFQEISFSSTVNKKKLQIYDFTENENDNYIFAVTSAFGFWKTQLFDDNSGYIYYNISNFFEGNLKSQDLVGTSNEFEGNNTYFKIARLLVVQFYN</sequence>
<accession>A0A0A1TYW5</accession>
<evidence type="ECO:0000313" key="1">
    <source>
        <dbReference type="EMBL" id="ELP84776.1"/>
    </source>
</evidence>
<gene>
    <name evidence="1" type="ORF">EIN_075250</name>
</gene>
<keyword evidence="2" id="KW-1185">Reference proteome</keyword>
<dbReference type="GeneID" id="14883772"/>
<evidence type="ECO:0008006" key="3">
    <source>
        <dbReference type="Google" id="ProtNLM"/>
    </source>
</evidence>
<name>A0A0A1TYW5_ENTIV</name>
<dbReference type="OrthoDB" id="25776at2759"/>
<dbReference type="EMBL" id="KB207107">
    <property type="protein sequence ID" value="ELP84776.1"/>
    <property type="molecule type" value="Genomic_DNA"/>
</dbReference>
<dbReference type="VEuPathDB" id="AmoebaDB:EIN_075250"/>
<reference evidence="1 2" key="1">
    <citation type="submission" date="2012-10" db="EMBL/GenBank/DDBJ databases">
        <authorList>
            <person name="Zafar N."/>
            <person name="Inman J."/>
            <person name="Hall N."/>
            <person name="Lorenzi H."/>
            <person name="Caler E."/>
        </authorList>
    </citation>
    <scope>NUCLEOTIDE SEQUENCE [LARGE SCALE GENOMIC DNA]</scope>
    <source>
        <strain evidence="1 2">IP1</strain>
    </source>
</reference>
<proteinExistence type="predicted"/>